<name>A0A8X6SK83_TRICX</name>
<comment type="caution">
    <text evidence="1">The sequence shown here is derived from an EMBL/GenBank/DDBJ whole genome shotgun (WGS) entry which is preliminary data.</text>
</comment>
<sequence length="83" mass="9058">MDSNSTPKDEEHRSIAASMLAMTLGLQPSGFGFESRVRLGCIFIGEEVGLSPEMDARLERKRSTSSCYTLGSSFVIKSVFFCG</sequence>
<keyword evidence="2" id="KW-1185">Reference proteome</keyword>
<dbReference type="EMBL" id="BMAU01021332">
    <property type="protein sequence ID" value="GFY14936.1"/>
    <property type="molecule type" value="Genomic_DNA"/>
</dbReference>
<reference evidence="1" key="1">
    <citation type="submission" date="2020-08" db="EMBL/GenBank/DDBJ databases">
        <title>Multicomponent nature underlies the extraordinary mechanical properties of spider dragline silk.</title>
        <authorList>
            <person name="Kono N."/>
            <person name="Nakamura H."/>
            <person name="Mori M."/>
            <person name="Yoshida Y."/>
            <person name="Ohtoshi R."/>
            <person name="Malay A.D."/>
            <person name="Moran D.A.P."/>
            <person name="Tomita M."/>
            <person name="Numata K."/>
            <person name="Arakawa K."/>
        </authorList>
    </citation>
    <scope>NUCLEOTIDE SEQUENCE</scope>
</reference>
<dbReference type="Proteomes" id="UP000887159">
    <property type="component" value="Unassembled WGS sequence"/>
</dbReference>
<evidence type="ECO:0000313" key="2">
    <source>
        <dbReference type="Proteomes" id="UP000887159"/>
    </source>
</evidence>
<evidence type="ECO:0000313" key="1">
    <source>
        <dbReference type="EMBL" id="GFY14936.1"/>
    </source>
</evidence>
<protein>
    <submittedName>
        <fullName evidence="1">Uncharacterized protein</fullName>
    </submittedName>
</protein>
<organism evidence="1 2">
    <name type="scientific">Trichonephila clavipes</name>
    <name type="common">Golden silk orbweaver</name>
    <name type="synonym">Nephila clavipes</name>
    <dbReference type="NCBI Taxonomy" id="2585209"/>
    <lineage>
        <taxon>Eukaryota</taxon>
        <taxon>Metazoa</taxon>
        <taxon>Ecdysozoa</taxon>
        <taxon>Arthropoda</taxon>
        <taxon>Chelicerata</taxon>
        <taxon>Arachnida</taxon>
        <taxon>Araneae</taxon>
        <taxon>Araneomorphae</taxon>
        <taxon>Entelegynae</taxon>
        <taxon>Araneoidea</taxon>
        <taxon>Nephilidae</taxon>
        <taxon>Trichonephila</taxon>
    </lineage>
</organism>
<accession>A0A8X6SK83</accession>
<gene>
    <name evidence="1" type="ORF">TNCV_234861</name>
</gene>
<dbReference type="AlphaFoldDB" id="A0A8X6SK83"/>
<proteinExistence type="predicted"/>